<evidence type="ECO:0000313" key="2">
    <source>
        <dbReference type="EMBL" id="KAK7105137.1"/>
    </source>
</evidence>
<accession>A0AAN9GE89</accession>
<feature type="region of interest" description="Disordered" evidence="1">
    <location>
        <begin position="163"/>
        <end position="183"/>
    </location>
</feature>
<dbReference type="EMBL" id="JBAMIC010000008">
    <property type="protein sequence ID" value="KAK7105137.1"/>
    <property type="molecule type" value="Genomic_DNA"/>
</dbReference>
<evidence type="ECO:0000256" key="1">
    <source>
        <dbReference type="SAM" id="MobiDB-lite"/>
    </source>
</evidence>
<gene>
    <name evidence="2" type="ORF">V1264_019738</name>
</gene>
<feature type="region of interest" description="Disordered" evidence="1">
    <location>
        <begin position="1"/>
        <end position="151"/>
    </location>
</feature>
<proteinExistence type="predicted"/>
<feature type="compositionally biased region" description="Gly residues" evidence="1">
    <location>
        <begin position="82"/>
        <end position="93"/>
    </location>
</feature>
<evidence type="ECO:0000313" key="3">
    <source>
        <dbReference type="Proteomes" id="UP001374579"/>
    </source>
</evidence>
<dbReference type="Proteomes" id="UP001374579">
    <property type="component" value="Unassembled WGS sequence"/>
</dbReference>
<feature type="region of interest" description="Disordered" evidence="1">
    <location>
        <begin position="198"/>
        <end position="250"/>
    </location>
</feature>
<sequence>MSSREKKRGKPNRGGGRFNRGGGRGRGGGHGGGRGGGHGGGRGGHGGGGGGHGGQGGGGARGFDLDDLMDGPVLDVREASSGRGGRGGGGGRGVLKPTGRPSAHGRGRGQAGGAGYLPTPYSAPATPRAASRESNSKVKVQMQHLHMTSENQEMVRDMLKSLHGDEHSIPSDNEYDELDTRSEDHYWQTDRPLFIDSAHAYAHSNPRPSVIQRPRSDKATAGHSNTHTHSVADSSSNVNPIALNKLQRYD</sequence>
<dbReference type="AlphaFoldDB" id="A0AAN9GE89"/>
<reference evidence="2 3" key="1">
    <citation type="submission" date="2024-02" db="EMBL/GenBank/DDBJ databases">
        <title>Chromosome-scale genome assembly of the rough periwinkle Littorina saxatilis.</title>
        <authorList>
            <person name="De Jode A."/>
            <person name="Faria R."/>
            <person name="Formenti G."/>
            <person name="Sims Y."/>
            <person name="Smith T.P."/>
            <person name="Tracey A."/>
            <person name="Wood J.M.D."/>
            <person name="Zagrodzka Z.B."/>
            <person name="Johannesson K."/>
            <person name="Butlin R.K."/>
            <person name="Leder E.H."/>
        </authorList>
    </citation>
    <scope>NUCLEOTIDE SEQUENCE [LARGE SCALE GENOMIC DNA]</scope>
    <source>
        <strain evidence="2">Snail1</strain>
        <tissue evidence="2">Muscle</tissue>
    </source>
</reference>
<feature type="compositionally biased region" description="Basic residues" evidence="1">
    <location>
        <begin position="1"/>
        <end position="11"/>
    </location>
</feature>
<feature type="compositionally biased region" description="Gly residues" evidence="1">
    <location>
        <begin position="12"/>
        <end position="61"/>
    </location>
</feature>
<comment type="caution">
    <text evidence="2">The sequence shown here is derived from an EMBL/GenBank/DDBJ whole genome shotgun (WGS) entry which is preliminary data.</text>
</comment>
<feature type="compositionally biased region" description="Polar residues" evidence="1">
    <location>
        <begin position="222"/>
        <end position="239"/>
    </location>
</feature>
<organism evidence="2 3">
    <name type="scientific">Littorina saxatilis</name>
    <dbReference type="NCBI Taxonomy" id="31220"/>
    <lineage>
        <taxon>Eukaryota</taxon>
        <taxon>Metazoa</taxon>
        <taxon>Spiralia</taxon>
        <taxon>Lophotrochozoa</taxon>
        <taxon>Mollusca</taxon>
        <taxon>Gastropoda</taxon>
        <taxon>Caenogastropoda</taxon>
        <taxon>Littorinimorpha</taxon>
        <taxon>Littorinoidea</taxon>
        <taxon>Littorinidae</taxon>
        <taxon>Littorina</taxon>
    </lineage>
</organism>
<name>A0AAN9GE89_9CAEN</name>
<keyword evidence="3" id="KW-1185">Reference proteome</keyword>
<protein>
    <submittedName>
        <fullName evidence="2">Uncharacterized protein</fullName>
    </submittedName>
</protein>